<accession>A0A1I3IJZ3</accession>
<keyword evidence="8" id="KW-1185">Reference proteome</keyword>
<organism evidence="7 8">
    <name type="scientific">Jannaschia pohangensis</name>
    <dbReference type="NCBI Taxonomy" id="390807"/>
    <lineage>
        <taxon>Bacteria</taxon>
        <taxon>Pseudomonadati</taxon>
        <taxon>Pseudomonadota</taxon>
        <taxon>Alphaproteobacteria</taxon>
        <taxon>Rhodobacterales</taxon>
        <taxon>Roseobacteraceae</taxon>
        <taxon>Jannaschia</taxon>
    </lineage>
</organism>
<evidence type="ECO:0000256" key="4">
    <source>
        <dbReference type="ARBA" id="ARBA00022525"/>
    </source>
</evidence>
<dbReference type="CDD" id="cd09105">
    <property type="entry name" value="PLDc_vPLD1_2_like_2"/>
    <property type="match status" value="1"/>
</dbReference>
<evidence type="ECO:0000259" key="6">
    <source>
        <dbReference type="PROSITE" id="PS50035"/>
    </source>
</evidence>
<dbReference type="AlphaFoldDB" id="A0A1I3IJZ3"/>
<proteinExistence type="predicted"/>
<dbReference type="SMART" id="SM00155">
    <property type="entry name" value="PLDc"/>
    <property type="match status" value="2"/>
</dbReference>
<dbReference type="PROSITE" id="PS50035">
    <property type="entry name" value="PLD"/>
    <property type="match status" value="2"/>
</dbReference>
<evidence type="ECO:0000256" key="5">
    <source>
        <dbReference type="ARBA" id="ARBA00029594"/>
    </source>
</evidence>
<name>A0A1I3IJZ3_9RHOB</name>
<dbReference type="OrthoDB" id="8828485at2"/>
<dbReference type="Pfam" id="PF00614">
    <property type="entry name" value="PLDc"/>
    <property type="match status" value="1"/>
</dbReference>
<dbReference type="Pfam" id="PF13091">
    <property type="entry name" value="PLDc_2"/>
    <property type="match status" value="1"/>
</dbReference>
<dbReference type="EMBL" id="FORA01000001">
    <property type="protein sequence ID" value="SFI48093.1"/>
    <property type="molecule type" value="Genomic_DNA"/>
</dbReference>
<evidence type="ECO:0000256" key="1">
    <source>
        <dbReference type="ARBA" id="ARBA00003145"/>
    </source>
</evidence>
<dbReference type="InterPro" id="IPR001736">
    <property type="entry name" value="PLipase_D/transphosphatidylase"/>
</dbReference>
<dbReference type="STRING" id="390807.SAMN04488095_0997"/>
<comment type="function">
    <text evidence="1">Could be a virulence factor.</text>
</comment>
<dbReference type="GO" id="GO:0032049">
    <property type="term" value="P:cardiolipin biosynthetic process"/>
    <property type="evidence" value="ECO:0007669"/>
    <property type="project" value="UniProtKB-ARBA"/>
</dbReference>
<comment type="subcellular location">
    <subcellularLocation>
        <location evidence="2">Secreted</location>
    </subcellularLocation>
</comment>
<dbReference type="GO" id="GO:0030572">
    <property type="term" value="F:phosphatidyltransferase activity"/>
    <property type="evidence" value="ECO:0007669"/>
    <property type="project" value="UniProtKB-ARBA"/>
</dbReference>
<evidence type="ECO:0000313" key="7">
    <source>
        <dbReference type="EMBL" id="SFI48093.1"/>
    </source>
</evidence>
<dbReference type="SUPFAM" id="SSF56024">
    <property type="entry name" value="Phospholipase D/nuclease"/>
    <property type="match status" value="2"/>
</dbReference>
<evidence type="ECO:0000256" key="2">
    <source>
        <dbReference type="ARBA" id="ARBA00004613"/>
    </source>
</evidence>
<dbReference type="PANTHER" id="PTHR21248">
    <property type="entry name" value="CARDIOLIPIN SYNTHASE"/>
    <property type="match status" value="1"/>
</dbReference>
<dbReference type="Proteomes" id="UP000199110">
    <property type="component" value="Unassembled WGS sequence"/>
</dbReference>
<dbReference type="GO" id="GO:0005576">
    <property type="term" value="C:extracellular region"/>
    <property type="evidence" value="ECO:0007669"/>
    <property type="project" value="UniProtKB-SubCell"/>
</dbReference>
<protein>
    <recommendedName>
        <fullName evidence="3">Phospholipase D</fullName>
    </recommendedName>
    <alternativeName>
        <fullName evidence="5">Choline phosphatase</fullName>
    </alternativeName>
</protein>
<sequence>MEDQRESGAEVLLTASEAFPAFERLFLNAKSRISLGFRIFDPATSLHSPEGRAIGTDWFDLLAHTLARGVKIRLIISDFDAIVRPDYHQRALRCLRMAIAAAEVSGRPDLLDAQVALHPARVGWIPSLALWPKARGYLLQTVTRLNAMAPAARARALAEMPGVRPYLDITPDGVSLRSWKMPRLTPVTHHQKLAVADGTHLYIGGLDLNERRFDTLQHSQPAAQTWHDAQVLVESPVAKEAETHLDSFLKAVEGKSTPPPLPHLLRTLSRKRGFDALYLSPRVTLTELARDHREAIAAARQLIYLETQFLRDSQLTRQLVKAAHRNPDLGLIVILPAAPDDVAFDKNKGRDARYGEYLQAKCVKKLQQAFGQRVFLGAPAQRRSAPPDGRATTYGAPLIYLHAKVSIIDPGQSNGRAIVSSANLNGRSMQWDTEAGISLDDPADVTHLRDRCFAHWLGGEVAPEFTDPATVLGAWRERAKSNARRAPEDRDGYLLPYSSGPARRFGRNLPGIPEEIV</sequence>
<dbReference type="InterPro" id="IPR025202">
    <property type="entry name" value="PLD-like_dom"/>
</dbReference>
<keyword evidence="4" id="KW-0964">Secreted</keyword>
<gene>
    <name evidence="7" type="ORF">SAMN04488095_0997</name>
</gene>
<reference evidence="7 8" key="1">
    <citation type="submission" date="2016-10" db="EMBL/GenBank/DDBJ databases">
        <authorList>
            <person name="de Groot N.N."/>
        </authorList>
    </citation>
    <scope>NUCLEOTIDE SEQUENCE [LARGE SCALE GENOMIC DNA]</scope>
    <source>
        <strain evidence="7 8">DSM 19073</strain>
    </source>
</reference>
<evidence type="ECO:0000256" key="3">
    <source>
        <dbReference type="ARBA" id="ARBA00018392"/>
    </source>
</evidence>
<feature type="domain" description="PLD phosphodiesterase" evidence="6">
    <location>
        <begin position="185"/>
        <end position="212"/>
    </location>
</feature>
<dbReference type="PANTHER" id="PTHR21248:SF12">
    <property type="entry name" value="CARDIOLIPIN SYNTHASE C"/>
    <property type="match status" value="1"/>
</dbReference>
<dbReference type="RefSeq" id="WP_092777668.1">
    <property type="nucleotide sequence ID" value="NZ_FORA01000001.1"/>
</dbReference>
<dbReference type="Gene3D" id="3.30.870.10">
    <property type="entry name" value="Endonuclease Chain A"/>
    <property type="match status" value="2"/>
</dbReference>
<evidence type="ECO:0000313" key="8">
    <source>
        <dbReference type="Proteomes" id="UP000199110"/>
    </source>
</evidence>
<feature type="domain" description="PLD phosphodiesterase" evidence="6">
    <location>
        <begin position="397"/>
        <end position="428"/>
    </location>
</feature>